<reference evidence="1 2" key="1">
    <citation type="submission" date="2015-01" db="EMBL/GenBank/DDBJ databases">
        <title>Evolution of Trichinella species and genotypes.</title>
        <authorList>
            <person name="Korhonen P.K."/>
            <person name="Edoardo P."/>
            <person name="Giuseppe L.R."/>
            <person name="Gasser R.B."/>
        </authorList>
    </citation>
    <scope>NUCLEOTIDE SEQUENCE [LARGE SCALE GENOMIC DNA]</scope>
    <source>
        <strain evidence="1">ISS417</strain>
    </source>
</reference>
<name>A0A0V0SRJ6_9BILA</name>
<evidence type="ECO:0000313" key="2">
    <source>
        <dbReference type="Proteomes" id="UP000055048"/>
    </source>
</evidence>
<gene>
    <name evidence="1" type="ORF">T05_2804</name>
</gene>
<evidence type="ECO:0000313" key="1">
    <source>
        <dbReference type="EMBL" id="KRX29338.1"/>
    </source>
</evidence>
<proteinExistence type="predicted"/>
<dbReference type="Proteomes" id="UP000055048">
    <property type="component" value="Unassembled WGS sequence"/>
</dbReference>
<accession>A0A0V0SRJ6</accession>
<dbReference type="AlphaFoldDB" id="A0A0V0SRJ6"/>
<comment type="caution">
    <text evidence="1">The sequence shown here is derived from an EMBL/GenBank/DDBJ whole genome shotgun (WGS) entry which is preliminary data.</text>
</comment>
<dbReference type="EMBL" id="JYDJ01003412">
    <property type="protein sequence ID" value="KRX29338.1"/>
    <property type="molecule type" value="Genomic_DNA"/>
</dbReference>
<protein>
    <submittedName>
        <fullName evidence="1">Uncharacterized protein</fullName>
    </submittedName>
</protein>
<organism evidence="1 2">
    <name type="scientific">Trichinella murrelli</name>
    <dbReference type="NCBI Taxonomy" id="144512"/>
    <lineage>
        <taxon>Eukaryota</taxon>
        <taxon>Metazoa</taxon>
        <taxon>Ecdysozoa</taxon>
        <taxon>Nematoda</taxon>
        <taxon>Enoplea</taxon>
        <taxon>Dorylaimia</taxon>
        <taxon>Trichinellida</taxon>
        <taxon>Trichinellidae</taxon>
        <taxon>Trichinella</taxon>
    </lineage>
</organism>
<feature type="non-terminal residue" evidence="1">
    <location>
        <position position="1"/>
    </location>
</feature>
<sequence>LRVSNTCSSDVQFSREQIVEQLPSNSVGTRLPRGVDEASRNL</sequence>
<keyword evidence="2" id="KW-1185">Reference proteome</keyword>